<dbReference type="SUPFAM" id="SSF53163">
    <property type="entry name" value="HybD-like"/>
    <property type="match status" value="1"/>
</dbReference>
<proteinExistence type="predicted"/>
<dbReference type="Proteomes" id="UP000298324">
    <property type="component" value="Unassembled WGS sequence"/>
</dbReference>
<dbReference type="InterPro" id="IPR023430">
    <property type="entry name" value="Pept_HybD-like_dom_sf"/>
</dbReference>
<reference evidence="1 2" key="1">
    <citation type="journal article" date="2018" name="Environ. Microbiol.">
        <title>Novel energy conservation strategies and behaviour of Pelotomaculum schinkii driving syntrophic propionate catabolism.</title>
        <authorList>
            <person name="Hidalgo-Ahumada C.A.P."/>
            <person name="Nobu M.K."/>
            <person name="Narihiro T."/>
            <person name="Tamaki H."/>
            <person name="Liu W.T."/>
            <person name="Kamagata Y."/>
            <person name="Stams A.J.M."/>
            <person name="Imachi H."/>
            <person name="Sousa D.Z."/>
        </authorList>
    </citation>
    <scope>NUCLEOTIDE SEQUENCE [LARGE SCALE GENOMIC DNA]</scope>
    <source>
        <strain evidence="1 2">HH</strain>
    </source>
</reference>
<dbReference type="EMBL" id="QFGA01000004">
    <property type="protein sequence ID" value="TEB04153.1"/>
    <property type="molecule type" value="Genomic_DNA"/>
</dbReference>
<keyword evidence="2" id="KW-1185">Reference proteome</keyword>
<dbReference type="RefSeq" id="WP_190259389.1">
    <property type="nucleotide sequence ID" value="NZ_QFGA01000004.1"/>
</dbReference>
<dbReference type="AlphaFoldDB" id="A0A4Y7R5X7"/>
<organism evidence="1 2">
    <name type="scientific">Pelotomaculum schinkii</name>
    <dbReference type="NCBI Taxonomy" id="78350"/>
    <lineage>
        <taxon>Bacteria</taxon>
        <taxon>Bacillati</taxon>
        <taxon>Bacillota</taxon>
        <taxon>Clostridia</taxon>
        <taxon>Eubacteriales</taxon>
        <taxon>Desulfotomaculaceae</taxon>
        <taxon>Pelotomaculum</taxon>
    </lineage>
</organism>
<accession>A0A4Y7R5X7</accession>
<evidence type="ECO:0000313" key="1">
    <source>
        <dbReference type="EMBL" id="TEB04153.1"/>
    </source>
</evidence>
<protein>
    <recommendedName>
        <fullName evidence="3">Spore protease YyaC</fullName>
    </recommendedName>
</protein>
<evidence type="ECO:0000313" key="2">
    <source>
        <dbReference type="Proteomes" id="UP000298324"/>
    </source>
</evidence>
<dbReference type="Pfam" id="PF06866">
    <property type="entry name" value="DUF1256"/>
    <property type="match status" value="1"/>
</dbReference>
<dbReference type="NCBIfam" id="TIGR02841">
    <property type="entry name" value="spore_YyaC"/>
    <property type="match status" value="1"/>
</dbReference>
<sequence>MTTTGNPGTVVLSDKTKITIEDPVAVSKIASDLVKRMQRYRVTGDTAKMLLCIGTDRSTGDCLGPLVGSKIDLMQQDFFAVYGTLDQPVHASNLKETLEHINNLYQNPFIIAVDACLGRLESVGCIHLGDGSLLPGAGVNKNLPPVGQIHITGIVNVGGYMEYMILQNTRLNLVMRLADTIVGGLIKAIREFEQEYAGGV</sequence>
<gene>
    <name evidence="1" type="ORF">Psch_03875</name>
</gene>
<evidence type="ECO:0008006" key="3">
    <source>
        <dbReference type="Google" id="ProtNLM"/>
    </source>
</evidence>
<dbReference type="InterPro" id="IPR009665">
    <property type="entry name" value="YyaC"/>
</dbReference>
<comment type="caution">
    <text evidence="1">The sequence shown here is derived from an EMBL/GenBank/DDBJ whole genome shotgun (WGS) entry which is preliminary data.</text>
</comment>
<name>A0A4Y7R5X7_9FIRM</name>